<evidence type="ECO:0008006" key="3">
    <source>
        <dbReference type="Google" id="ProtNLM"/>
    </source>
</evidence>
<keyword evidence="2" id="KW-1185">Reference proteome</keyword>
<dbReference type="OrthoDB" id="5432069at2"/>
<dbReference type="EMBL" id="FRFE01000016">
    <property type="protein sequence ID" value="SHO50035.1"/>
    <property type="molecule type" value="Genomic_DNA"/>
</dbReference>
<dbReference type="Proteomes" id="UP000184603">
    <property type="component" value="Unassembled WGS sequence"/>
</dbReference>
<dbReference type="AlphaFoldDB" id="A0A1M7YBM6"/>
<sequence>MGRTATVQVIQNRLLFRCPACRARRNMAVLPNIRQKVITCHKCQLATKCILNRRTKPREPQAGKVIMVTNDQRETEITLHDISPEGAGFDLPFGTQKSLKLLVGSQVRFKCAWNPRLFGSNSYEVKSIIGQRVGVKRR</sequence>
<proteinExistence type="predicted"/>
<name>A0A1M7YBM6_9BACT</name>
<reference evidence="1 2" key="1">
    <citation type="submission" date="2016-12" db="EMBL/GenBank/DDBJ databases">
        <authorList>
            <person name="Song W.-J."/>
            <person name="Kurnit D.M."/>
        </authorList>
    </citation>
    <scope>NUCLEOTIDE SEQUENCE [LARGE SCALE GENOMIC DNA]</scope>
    <source>
        <strain evidence="1 2">DSM 18488</strain>
    </source>
</reference>
<protein>
    <recommendedName>
        <fullName evidence="3">PilZ domain-containing protein</fullName>
    </recommendedName>
</protein>
<evidence type="ECO:0000313" key="2">
    <source>
        <dbReference type="Proteomes" id="UP000184603"/>
    </source>
</evidence>
<organism evidence="1 2">
    <name type="scientific">Desulfopila aestuarii DSM 18488</name>
    <dbReference type="NCBI Taxonomy" id="1121416"/>
    <lineage>
        <taxon>Bacteria</taxon>
        <taxon>Pseudomonadati</taxon>
        <taxon>Thermodesulfobacteriota</taxon>
        <taxon>Desulfobulbia</taxon>
        <taxon>Desulfobulbales</taxon>
        <taxon>Desulfocapsaceae</taxon>
        <taxon>Desulfopila</taxon>
    </lineage>
</organism>
<accession>A0A1M7YBM6</accession>
<gene>
    <name evidence="1" type="ORF">SAMN02745220_03230</name>
</gene>
<evidence type="ECO:0000313" key="1">
    <source>
        <dbReference type="EMBL" id="SHO50035.1"/>
    </source>
</evidence>
<dbReference type="RefSeq" id="WP_073614698.1">
    <property type="nucleotide sequence ID" value="NZ_FRFE01000016.1"/>
</dbReference>